<gene>
    <name evidence="2" type="ORF">A3D44_03080</name>
</gene>
<dbReference type="InterPro" id="IPR016181">
    <property type="entry name" value="Acyl_CoA_acyltransferase"/>
</dbReference>
<proteinExistence type="predicted"/>
<reference evidence="2 3" key="1">
    <citation type="journal article" date="2016" name="Nat. Commun.">
        <title>Thousands of microbial genomes shed light on interconnected biogeochemical processes in an aquifer system.</title>
        <authorList>
            <person name="Anantharaman K."/>
            <person name="Brown C.T."/>
            <person name="Hug L.A."/>
            <person name="Sharon I."/>
            <person name="Castelle C.J."/>
            <person name="Probst A.J."/>
            <person name="Thomas B.C."/>
            <person name="Singh A."/>
            <person name="Wilkins M.J."/>
            <person name="Karaoz U."/>
            <person name="Brodie E.L."/>
            <person name="Williams K.H."/>
            <person name="Hubbard S.S."/>
            <person name="Banfield J.F."/>
        </authorList>
    </citation>
    <scope>NUCLEOTIDE SEQUENCE [LARGE SCALE GENOMIC DNA]</scope>
</reference>
<feature type="domain" description="N-acetyltransferase" evidence="1">
    <location>
        <begin position="1"/>
        <end position="196"/>
    </location>
</feature>
<organism evidence="2 3">
    <name type="scientific">Candidatus Staskawiczbacteria bacterium RIFCSPHIGHO2_02_FULL_42_22</name>
    <dbReference type="NCBI Taxonomy" id="1802207"/>
    <lineage>
        <taxon>Bacteria</taxon>
        <taxon>Candidatus Staskawicziibacteriota</taxon>
    </lineage>
</organism>
<dbReference type="EMBL" id="MHOT01000001">
    <property type="protein sequence ID" value="OGZ69856.1"/>
    <property type="molecule type" value="Genomic_DNA"/>
</dbReference>
<evidence type="ECO:0000313" key="2">
    <source>
        <dbReference type="EMBL" id="OGZ69856.1"/>
    </source>
</evidence>
<dbReference type="STRING" id="1802207.A3D44_03080"/>
<protein>
    <recommendedName>
        <fullName evidence="1">N-acetyltransferase domain-containing protein</fullName>
    </recommendedName>
</protein>
<evidence type="ECO:0000259" key="1">
    <source>
        <dbReference type="PROSITE" id="PS51186"/>
    </source>
</evidence>
<dbReference type="Proteomes" id="UP000178820">
    <property type="component" value="Unassembled WGS sequence"/>
</dbReference>
<dbReference type="PROSITE" id="PS51186">
    <property type="entry name" value="GNAT"/>
    <property type="match status" value="1"/>
</dbReference>
<dbReference type="GO" id="GO:0016747">
    <property type="term" value="F:acyltransferase activity, transferring groups other than amino-acyl groups"/>
    <property type="evidence" value="ECO:0007669"/>
    <property type="project" value="InterPro"/>
</dbReference>
<name>A0A1G2I4X1_9BACT</name>
<dbReference type="Gene3D" id="3.40.630.30">
    <property type="match status" value="1"/>
</dbReference>
<dbReference type="SUPFAM" id="SSF55729">
    <property type="entry name" value="Acyl-CoA N-acyltransferases (Nat)"/>
    <property type="match status" value="1"/>
</dbReference>
<accession>A0A1G2I4X1</accession>
<dbReference type="Pfam" id="PF00583">
    <property type="entry name" value="Acetyltransf_1"/>
    <property type="match status" value="1"/>
</dbReference>
<comment type="caution">
    <text evidence="2">The sequence shown here is derived from an EMBL/GenBank/DDBJ whole genome shotgun (WGS) entry which is preliminary data.</text>
</comment>
<evidence type="ECO:0000313" key="3">
    <source>
        <dbReference type="Proteomes" id="UP000178820"/>
    </source>
</evidence>
<dbReference type="CDD" id="cd04301">
    <property type="entry name" value="NAT_SF"/>
    <property type="match status" value="1"/>
</dbReference>
<dbReference type="AlphaFoldDB" id="A0A1G2I4X1"/>
<sequence>MIICLAEKNDALAMAQIHKTEINKGFLSSLNISFLKNLYEAIILSSASFCVVAKEGDQVTGFISGVTSIKKLYRYFFAHYFLSSSTVLFKKLFSLSFIKKVFETLLYSSKEQSLPSAELLTMAVKQQFQGKGIASQMLFTFLAEMKKRNIQQFKVLVGEELAPAIHFYEKNGFTFFKNTTVHQGKSSRVYIYKMVN</sequence>
<dbReference type="InterPro" id="IPR000182">
    <property type="entry name" value="GNAT_dom"/>
</dbReference>